<accession>A0A7W3MU96</accession>
<dbReference type="Proteomes" id="UP000539313">
    <property type="component" value="Unassembled WGS sequence"/>
</dbReference>
<reference evidence="2 3" key="1">
    <citation type="submission" date="2020-08" db="EMBL/GenBank/DDBJ databases">
        <title>Sequencing the genomes of 1000 actinobacteria strains.</title>
        <authorList>
            <person name="Klenk H.-P."/>
        </authorList>
    </citation>
    <scope>NUCLEOTIDE SEQUENCE [LARGE SCALE GENOMIC DNA]</scope>
    <source>
        <strain evidence="2 3">DSM 45823</strain>
    </source>
</reference>
<dbReference type="PANTHER" id="PTHR33993:SF14">
    <property type="entry name" value="GB|AAF24581.1"/>
    <property type="match status" value="1"/>
</dbReference>
<dbReference type="SUPFAM" id="SSF54593">
    <property type="entry name" value="Glyoxalase/Bleomycin resistance protein/Dihydroxybiphenyl dioxygenase"/>
    <property type="match status" value="1"/>
</dbReference>
<dbReference type="EMBL" id="JACJII010000001">
    <property type="protein sequence ID" value="MBA9001984.1"/>
    <property type="molecule type" value="Genomic_DNA"/>
</dbReference>
<protein>
    <submittedName>
        <fullName evidence="2">Putative enzyme related to lactoylglutathione lyase</fullName>
    </submittedName>
</protein>
<dbReference type="InterPro" id="IPR037523">
    <property type="entry name" value="VOC_core"/>
</dbReference>
<dbReference type="GO" id="GO:0016829">
    <property type="term" value="F:lyase activity"/>
    <property type="evidence" value="ECO:0007669"/>
    <property type="project" value="UniProtKB-KW"/>
</dbReference>
<keyword evidence="3" id="KW-1185">Reference proteome</keyword>
<dbReference type="Gene3D" id="3.10.180.10">
    <property type="entry name" value="2,3-Dihydroxybiphenyl 1,2-Dioxygenase, domain 1"/>
    <property type="match status" value="1"/>
</dbReference>
<name>A0A7W3MU96_9ACTN</name>
<dbReference type="CDD" id="cd07247">
    <property type="entry name" value="SgaA_N_like"/>
    <property type="match status" value="1"/>
</dbReference>
<dbReference type="InterPro" id="IPR029068">
    <property type="entry name" value="Glyas_Bleomycin-R_OHBP_Dase"/>
</dbReference>
<evidence type="ECO:0000313" key="2">
    <source>
        <dbReference type="EMBL" id="MBA9001984.1"/>
    </source>
</evidence>
<dbReference type="InterPro" id="IPR052164">
    <property type="entry name" value="Anthracycline_SecMetBiosynth"/>
</dbReference>
<dbReference type="PROSITE" id="PS51819">
    <property type="entry name" value="VOC"/>
    <property type="match status" value="1"/>
</dbReference>
<gene>
    <name evidence="2" type="ORF">HNR21_000866</name>
</gene>
<comment type="caution">
    <text evidence="2">The sequence shown here is derived from an EMBL/GenBank/DDBJ whole genome shotgun (WGS) entry which is preliminary data.</text>
</comment>
<proteinExistence type="predicted"/>
<dbReference type="AlphaFoldDB" id="A0A7W3MU96"/>
<feature type="domain" description="VOC" evidence="1">
    <location>
        <begin position="23"/>
        <end position="140"/>
    </location>
</feature>
<evidence type="ECO:0000259" key="1">
    <source>
        <dbReference type="PROSITE" id="PS51819"/>
    </source>
</evidence>
<organism evidence="2 3">
    <name type="scientific">Thermomonospora cellulosilytica</name>
    <dbReference type="NCBI Taxonomy" id="1411118"/>
    <lineage>
        <taxon>Bacteria</taxon>
        <taxon>Bacillati</taxon>
        <taxon>Actinomycetota</taxon>
        <taxon>Actinomycetes</taxon>
        <taxon>Streptosporangiales</taxon>
        <taxon>Thermomonosporaceae</taxon>
        <taxon>Thermomonospora</taxon>
    </lineage>
</organism>
<sequence>MRPHPQAHAFFLEMTMSMPPYGSVAWFEIATDDPDAAQRFYGEVFGWQVAADPQAGEAGTDYRLITTAGGDAPAGGILGTGGTMPGHAVFSVAVRDVQEVCASVERLGGTVVARHEASEGGPANAYLRDPSGNLFGVFSPPAEA</sequence>
<evidence type="ECO:0000313" key="3">
    <source>
        <dbReference type="Proteomes" id="UP000539313"/>
    </source>
</evidence>
<keyword evidence="2" id="KW-0456">Lyase</keyword>
<dbReference type="RefSeq" id="WP_312880840.1">
    <property type="nucleotide sequence ID" value="NZ_JACJII010000001.1"/>
</dbReference>
<dbReference type="Pfam" id="PF18029">
    <property type="entry name" value="Glyoxalase_6"/>
    <property type="match status" value="1"/>
</dbReference>
<dbReference type="PANTHER" id="PTHR33993">
    <property type="entry name" value="GLYOXALASE-RELATED"/>
    <property type="match status" value="1"/>
</dbReference>
<dbReference type="InterPro" id="IPR041581">
    <property type="entry name" value="Glyoxalase_6"/>
</dbReference>